<dbReference type="Proteomes" id="UP001162889">
    <property type="component" value="Unassembled WGS sequence"/>
</dbReference>
<dbReference type="AlphaFoldDB" id="A0AA41L9F6"/>
<dbReference type="PANTHER" id="PTHR36302">
    <property type="entry name" value="BLR7088 PROTEIN"/>
    <property type="match status" value="1"/>
</dbReference>
<dbReference type="EMBL" id="JALJZU010000007">
    <property type="protein sequence ID" value="MCP2010012.1"/>
    <property type="molecule type" value="Genomic_DNA"/>
</dbReference>
<dbReference type="InterPro" id="IPR007410">
    <property type="entry name" value="LpqE-like"/>
</dbReference>
<evidence type="ECO:0000313" key="5">
    <source>
        <dbReference type="Proteomes" id="UP001162889"/>
    </source>
</evidence>
<dbReference type="EMBL" id="JAHTGR010000010">
    <property type="protein sequence ID" value="MBV6323200.1"/>
    <property type="molecule type" value="Genomic_DNA"/>
</dbReference>
<comment type="caution">
    <text evidence="2">The sequence shown here is derived from an EMBL/GenBank/DDBJ whole genome shotgun (WGS) entry which is preliminary data.</text>
</comment>
<feature type="signal peptide" evidence="1">
    <location>
        <begin position="1"/>
        <end position="19"/>
    </location>
</feature>
<sequence length="148" mass="15939">MKKILTALLLAAASPLALAQVEVRDAWIRATVPSAKSTGVFMQLTSKQDGQLVEVRSSVAGVAEIHHMEMDGQMMKMHAVPSLDLPAGQNVDLASGGYHVMLMDLKRQLKQGETVPVTLVIRKKGKPAETVAIEVTVKPLTYTPPKGQ</sequence>
<dbReference type="Pfam" id="PF04314">
    <property type="entry name" value="PCuAC"/>
    <property type="match status" value="1"/>
</dbReference>
<keyword evidence="1" id="KW-0732">Signal</keyword>
<gene>
    <name evidence="2" type="ORF">KVP70_19895</name>
    <name evidence="3" type="ORF">L1274_003744</name>
</gene>
<proteinExistence type="predicted"/>
<dbReference type="PANTHER" id="PTHR36302:SF1">
    <property type="entry name" value="COPPER CHAPERONE PCU(A)C"/>
    <property type="match status" value="1"/>
</dbReference>
<protein>
    <submittedName>
        <fullName evidence="2">Copper chaperone PCu(A)C</fullName>
    </submittedName>
    <submittedName>
        <fullName evidence="3">Copper(I)-binding protein</fullName>
    </submittedName>
</protein>
<dbReference type="RefSeq" id="WP_217943888.1">
    <property type="nucleotide sequence ID" value="NZ_JAHTGR010000010.1"/>
</dbReference>
<dbReference type="Proteomes" id="UP001155901">
    <property type="component" value="Unassembled WGS sequence"/>
</dbReference>
<dbReference type="InterPro" id="IPR058248">
    <property type="entry name" value="Lxx211020-like"/>
</dbReference>
<feature type="chain" id="PRO_5041441635" evidence="1">
    <location>
        <begin position="20"/>
        <end position="148"/>
    </location>
</feature>
<evidence type="ECO:0000313" key="2">
    <source>
        <dbReference type="EMBL" id="MBV6323200.1"/>
    </source>
</evidence>
<organism evidence="2 4">
    <name type="scientific">Duganella violaceipulchra</name>
    <dbReference type="NCBI Taxonomy" id="2849652"/>
    <lineage>
        <taxon>Bacteria</taxon>
        <taxon>Pseudomonadati</taxon>
        <taxon>Pseudomonadota</taxon>
        <taxon>Betaproteobacteria</taxon>
        <taxon>Burkholderiales</taxon>
        <taxon>Oxalobacteraceae</taxon>
        <taxon>Telluria group</taxon>
        <taxon>Duganella</taxon>
    </lineage>
</organism>
<evidence type="ECO:0000313" key="3">
    <source>
        <dbReference type="EMBL" id="MCP2010012.1"/>
    </source>
</evidence>
<reference evidence="2" key="1">
    <citation type="submission" date="2021-07" db="EMBL/GenBank/DDBJ databases">
        <title>Characterization of violacein-producing bacteria and related species.</title>
        <authorList>
            <person name="Wilson H.S."/>
            <person name="De Leon M.E."/>
        </authorList>
    </citation>
    <scope>NUCLEOTIDE SEQUENCE</scope>
    <source>
        <strain evidence="2">HSC-15S17</strain>
    </source>
</reference>
<keyword evidence="5" id="KW-1185">Reference proteome</keyword>
<accession>A0AA41L9F6</accession>
<name>A0AA41L9F6_9BURK</name>
<evidence type="ECO:0000256" key="1">
    <source>
        <dbReference type="SAM" id="SignalP"/>
    </source>
</evidence>
<evidence type="ECO:0000313" key="4">
    <source>
        <dbReference type="Proteomes" id="UP001155901"/>
    </source>
</evidence>
<reference evidence="3" key="2">
    <citation type="submission" date="2022-03" db="EMBL/GenBank/DDBJ databases">
        <title>Genome Encyclopedia of Bacteria and Archaea VI: Functional Genomics of Type Strains.</title>
        <authorList>
            <person name="Whitman W."/>
        </authorList>
    </citation>
    <scope>NUCLEOTIDE SEQUENCE</scope>
    <source>
        <strain evidence="3">HSC-15S17</strain>
    </source>
</reference>